<protein>
    <recommendedName>
        <fullName evidence="4">Carbohydrate esterase family 16 protein</fullName>
    </recommendedName>
</protein>
<dbReference type="AlphaFoldDB" id="A0AA43TN93"/>
<dbReference type="EMBL" id="JAPUFD010000001">
    <property type="protein sequence ID" value="MDI1485176.1"/>
    <property type="molecule type" value="Genomic_DNA"/>
</dbReference>
<keyword evidence="3" id="KW-1185">Reference proteome</keyword>
<dbReference type="PANTHER" id="PTHR45648:SF22">
    <property type="entry name" value="GDSL LIPASE_ACYLHYDROLASE FAMILY PROTEIN (AFU_ORTHOLOGUE AFUA_4G14700)"/>
    <property type="match status" value="1"/>
</dbReference>
<dbReference type="InterPro" id="IPR001087">
    <property type="entry name" value="GDSL"/>
</dbReference>
<proteinExistence type="predicted"/>
<dbReference type="PANTHER" id="PTHR45648">
    <property type="entry name" value="GDSL LIPASE/ACYLHYDROLASE FAMILY PROTEIN (AFU_ORTHOLOGUE AFUA_4G14700)"/>
    <property type="match status" value="1"/>
</dbReference>
<evidence type="ECO:0000313" key="2">
    <source>
        <dbReference type="EMBL" id="MDI1485176.1"/>
    </source>
</evidence>
<comment type="caution">
    <text evidence="2">The sequence shown here is derived from an EMBL/GenBank/DDBJ whole genome shotgun (WGS) entry which is preliminary data.</text>
</comment>
<name>A0AA43TN93_9LECA</name>
<reference evidence="2" key="1">
    <citation type="journal article" date="2023" name="Genome Biol. Evol.">
        <title>First Whole Genome Sequence and Flow Cytometry Genome Size Data for the Lichen-Forming Fungus Ramalina farinacea (Ascomycota).</title>
        <authorList>
            <person name="Llewellyn T."/>
            <person name="Mian S."/>
            <person name="Hill R."/>
            <person name="Leitch I.J."/>
            <person name="Gaya E."/>
        </authorList>
    </citation>
    <scope>NUCLEOTIDE SEQUENCE</scope>
    <source>
        <strain evidence="2">LIQ254RAFAR</strain>
    </source>
</reference>
<evidence type="ECO:0000313" key="3">
    <source>
        <dbReference type="Proteomes" id="UP001161017"/>
    </source>
</evidence>
<dbReference type="SUPFAM" id="SSF52266">
    <property type="entry name" value="SGNH hydrolase"/>
    <property type="match status" value="1"/>
</dbReference>
<gene>
    <name evidence="2" type="ORF">OHK93_000311</name>
</gene>
<evidence type="ECO:0008006" key="4">
    <source>
        <dbReference type="Google" id="ProtNLM"/>
    </source>
</evidence>
<organism evidence="2 3">
    <name type="scientific">Ramalina farinacea</name>
    <dbReference type="NCBI Taxonomy" id="258253"/>
    <lineage>
        <taxon>Eukaryota</taxon>
        <taxon>Fungi</taxon>
        <taxon>Dikarya</taxon>
        <taxon>Ascomycota</taxon>
        <taxon>Pezizomycotina</taxon>
        <taxon>Lecanoromycetes</taxon>
        <taxon>OSLEUM clade</taxon>
        <taxon>Lecanoromycetidae</taxon>
        <taxon>Lecanorales</taxon>
        <taxon>Lecanorineae</taxon>
        <taxon>Ramalinaceae</taxon>
        <taxon>Ramalina</taxon>
    </lineage>
</organism>
<accession>A0AA43TN93</accession>
<dbReference type="InterPro" id="IPR036514">
    <property type="entry name" value="SGNH_hydro_sf"/>
</dbReference>
<dbReference type="Gene3D" id="3.40.50.1110">
    <property type="entry name" value="SGNH hydrolase"/>
    <property type="match status" value="1"/>
</dbReference>
<dbReference type="GO" id="GO:0016788">
    <property type="term" value="F:hydrolase activity, acting on ester bonds"/>
    <property type="evidence" value="ECO:0007669"/>
    <property type="project" value="InterPro"/>
</dbReference>
<dbReference type="Pfam" id="PF00657">
    <property type="entry name" value="Lipase_GDSL"/>
    <property type="match status" value="1"/>
</dbReference>
<dbReference type="InterPro" id="IPR051058">
    <property type="entry name" value="GDSL_Est/Lipase"/>
</dbReference>
<dbReference type="CDD" id="cd01846">
    <property type="entry name" value="fatty_acyltransferase_like"/>
    <property type="match status" value="1"/>
</dbReference>
<sequence length="279" mass="31507">MQPDEANPLGNPAYPGATSANGPNFVDFMTATYNQSFIETYNFAWGGATIDEAVVASVFGPSVQSFKDQVNRLFQPKYINNPTVPWTGSNSMFVVFFGINDAIGTWLGPANDSLQYGEIKSYENLLNQMYSEGARNFLLMNVPPVDRAPIYSSLKDPMRADVGGWIGRFNFRLSSLAYNLSQRYPEATPFYFDTNFLFTLVLDDSTRFPETAGYRNTTTYCEAYLEWVMTRSIYAPGTMSYYDPVCGVPIDQYFWLNTLHPTYPMHNFLASQITQLLLS</sequence>
<keyword evidence="1" id="KW-0378">Hydrolase</keyword>
<dbReference type="Proteomes" id="UP001161017">
    <property type="component" value="Unassembled WGS sequence"/>
</dbReference>
<evidence type="ECO:0000256" key="1">
    <source>
        <dbReference type="ARBA" id="ARBA00022801"/>
    </source>
</evidence>